<feature type="domain" description="Aldehyde dehydrogenase" evidence="4">
    <location>
        <begin position="9"/>
        <end position="472"/>
    </location>
</feature>
<dbReference type="InterPro" id="IPR015590">
    <property type="entry name" value="Aldehyde_DH_dom"/>
</dbReference>
<dbReference type="GO" id="GO:0036243">
    <property type="term" value="F:succinate-semialdehyde dehydrogenase (NADP+) activity"/>
    <property type="evidence" value="ECO:0007669"/>
    <property type="project" value="UniProtKB-EC"/>
</dbReference>
<dbReference type="PANTHER" id="PTHR11699">
    <property type="entry name" value="ALDEHYDE DEHYDROGENASE-RELATED"/>
    <property type="match status" value="1"/>
</dbReference>
<proteinExistence type="inferred from homology"/>
<dbReference type="EC" id="1.2.1.79" evidence="5"/>
<dbReference type="RefSeq" id="WP_253444891.1">
    <property type="nucleotide sequence ID" value="NZ_JALJYF010000001.1"/>
</dbReference>
<dbReference type="InterPro" id="IPR016161">
    <property type="entry name" value="Ald_DH/histidinol_DH"/>
</dbReference>
<dbReference type="GO" id="GO:0102810">
    <property type="term" value="F:glutarate-semialdehyde dehydrogenase (NADP+) activity"/>
    <property type="evidence" value="ECO:0007669"/>
    <property type="project" value="UniProtKB-EC"/>
</dbReference>
<comment type="caution">
    <text evidence="5">The sequence shown here is derived from an EMBL/GenBank/DDBJ whole genome shotgun (WGS) entry which is preliminary data.</text>
</comment>
<reference evidence="5 6" key="1">
    <citation type="submission" date="2022-03" db="EMBL/GenBank/DDBJ databases">
        <title>Genomic Encyclopedia of Type Strains, Phase III (KMG-III): the genomes of soil and plant-associated and newly described type strains.</title>
        <authorList>
            <person name="Whitman W."/>
        </authorList>
    </citation>
    <scope>NUCLEOTIDE SEQUENCE [LARGE SCALE GENOMIC DNA]</scope>
    <source>
        <strain evidence="5 6">BSker1</strain>
    </source>
</reference>
<keyword evidence="1 3" id="KW-0560">Oxidoreductase</keyword>
<dbReference type="EMBL" id="JALJYF010000001">
    <property type="protein sequence ID" value="MCP1726500.1"/>
    <property type="molecule type" value="Genomic_DNA"/>
</dbReference>
<dbReference type="InterPro" id="IPR029510">
    <property type="entry name" value="Ald_DH_CS_GLU"/>
</dbReference>
<dbReference type="InterPro" id="IPR016160">
    <property type="entry name" value="Ald_DH_CS_CYS"/>
</dbReference>
<dbReference type="EC" id="1.2.1.16" evidence="5"/>
<dbReference type="Gene3D" id="3.40.605.10">
    <property type="entry name" value="Aldehyde Dehydrogenase, Chain A, domain 1"/>
    <property type="match status" value="1"/>
</dbReference>
<dbReference type="InterPro" id="IPR016162">
    <property type="entry name" value="Ald_DH_N"/>
</dbReference>
<accession>A0ABT1G5E1</accession>
<dbReference type="EC" id="1.2.1.20" evidence="5"/>
<dbReference type="CDD" id="cd07099">
    <property type="entry name" value="ALDH_DDALDH"/>
    <property type="match status" value="1"/>
</dbReference>
<feature type="active site" evidence="2">
    <location>
        <position position="245"/>
    </location>
</feature>
<dbReference type="PROSITE" id="PS00070">
    <property type="entry name" value="ALDEHYDE_DEHYDR_CYS"/>
    <property type="match status" value="1"/>
</dbReference>
<dbReference type="Proteomes" id="UP001523550">
    <property type="component" value="Unassembled WGS sequence"/>
</dbReference>
<evidence type="ECO:0000256" key="3">
    <source>
        <dbReference type="RuleBase" id="RU003345"/>
    </source>
</evidence>
<comment type="similarity">
    <text evidence="3">Belongs to the aldehyde dehydrogenase family.</text>
</comment>
<protein>
    <submittedName>
        <fullName evidence="5">Succinate-semialdehyde dehydrogenase/glutarate-semialdehyde dehydrogenase</fullName>
        <ecNumber evidence="5">1.2.1.16</ecNumber>
        <ecNumber evidence="5">1.2.1.20</ecNumber>
        <ecNumber evidence="5">1.2.1.79</ecNumber>
    </submittedName>
</protein>
<dbReference type="SUPFAM" id="SSF53720">
    <property type="entry name" value="ALDH-like"/>
    <property type="match status" value="1"/>
</dbReference>
<sequence length="531" mass="57610">MDSKVSETETEAVVFNPSDGSVLSRHPWMTQPAVDKAFAAARAAQPEWAALTARERSRRIRPLSAWLAREQENLARIISSCNGKPLQDAIATEILPGADAIRYYARMAPRWLAESKPALSNPAYLGKRTRIHHVPHGLVGIIVPWNYPLGIPLHEISAALLAGNAVIFKTAPETVPVGEALSRGVAELDLPEGLFQHLILPGSAAGEALLDDRHGVDKLCFTGSVPVGRLLAREAGDRLIPMSAELGGKDPMIVCDDAPLARSVNGALWGSLQNSGQACAGIERIYVQDKIHDDFVSALAEKVSRIRVGRPDDPDVDLGPMSTAQQRDKVQGQLDAAVAQGARIMAQSPLSSQLPENGFWFPATLVTDVDDDMALMREETFGPIIAVQKVSSLEEAISQANHGPFALTASIWTGKRRRGRQLAQRLKAGTVTLNDHLMSHGMPEISWGGPGQSGLGRTHGYSGFMSMSREQNVVDERLIMAQRAPWWFPYSERARQGLAGAVTGFHGQGPITRIKGLGRFLRLLPSLFQRS</sequence>
<evidence type="ECO:0000256" key="2">
    <source>
        <dbReference type="PROSITE-ProRule" id="PRU10007"/>
    </source>
</evidence>
<dbReference type="Pfam" id="PF00171">
    <property type="entry name" value="Aldedh"/>
    <property type="match status" value="1"/>
</dbReference>
<organism evidence="5 6">
    <name type="scientific">Natronospira proteinivora</name>
    <dbReference type="NCBI Taxonomy" id="1807133"/>
    <lineage>
        <taxon>Bacteria</taxon>
        <taxon>Pseudomonadati</taxon>
        <taxon>Pseudomonadota</taxon>
        <taxon>Gammaproteobacteria</taxon>
        <taxon>Natronospirales</taxon>
        <taxon>Natronospiraceae</taxon>
        <taxon>Natronospira</taxon>
    </lineage>
</organism>
<keyword evidence="6" id="KW-1185">Reference proteome</keyword>
<evidence type="ECO:0000313" key="5">
    <source>
        <dbReference type="EMBL" id="MCP1726500.1"/>
    </source>
</evidence>
<name>A0ABT1G5E1_9GAMM</name>
<evidence type="ECO:0000256" key="1">
    <source>
        <dbReference type="ARBA" id="ARBA00023002"/>
    </source>
</evidence>
<gene>
    <name evidence="5" type="ORF">J2T60_000465</name>
</gene>
<evidence type="ECO:0000259" key="4">
    <source>
        <dbReference type="Pfam" id="PF00171"/>
    </source>
</evidence>
<dbReference type="InterPro" id="IPR016163">
    <property type="entry name" value="Ald_DH_C"/>
</dbReference>
<dbReference type="PROSITE" id="PS00687">
    <property type="entry name" value="ALDEHYDE_DEHYDR_GLU"/>
    <property type="match status" value="1"/>
</dbReference>
<evidence type="ECO:0000313" key="6">
    <source>
        <dbReference type="Proteomes" id="UP001523550"/>
    </source>
</evidence>
<dbReference type="Gene3D" id="3.40.309.10">
    <property type="entry name" value="Aldehyde Dehydrogenase, Chain A, domain 2"/>
    <property type="match status" value="1"/>
</dbReference>